<protein>
    <submittedName>
        <fullName evidence="1">Uncharacterized protein</fullName>
    </submittedName>
</protein>
<organism evidence="1 2">
    <name type="scientific">Acinetobacter calcoaceticus</name>
    <dbReference type="NCBI Taxonomy" id="471"/>
    <lineage>
        <taxon>Bacteria</taxon>
        <taxon>Pseudomonadati</taxon>
        <taxon>Pseudomonadota</taxon>
        <taxon>Gammaproteobacteria</taxon>
        <taxon>Moraxellales</taxon>
        <taxon>Moraxellaceae</taxon>
        <taxon>Acinetobacter</taxon>
        <taxon>Acinetobacter calcoaceticus/baumannii complex</taxon>
    </lineage>
</organism>
<dbReference type="Proteomes" id="UP000294355">
    <property type="component" value="Chromosome"/>
</dbReference>
<name>A0A446ZIK7_ACICA</name>
<evidence type="ECO:0000313" key="1">
    <source>
        <dbReference type="EMBL" id="VAX44372.1"/>
    </source>
</evidence>
<accession>A0A446ZIK7</accession>
<sequence length="271" mass="30449">MGVKMNYPNDSLKSIQNAWYKQLVNFRAWYMPETQLTADWKLRAIGGAIKACPSRMMDDSEAMLSEYRKSQKHDEGSKVLLPVMLTATALTDQPPDVNQLLPVPDFIETIIDEKRVKVRLVPTTVRAQIAFFATNPNDLRSVIDQFCAYMSSSDNRRFNVPFQQWNEHVVNSNFTAFENELFPSPVPSEAINLSISTVDIQLVGYTPNVIGFGGPFDQNTGNGYEPDGSAVEQPAINDKVVVQADQYTPLDHQRVKGDIETGEITVERIDD</sequence>
<reference evidence="1 2" key="1">
    <citation type="submission" date="2018-08" db="EMBL/GenBank/DDBJ databases">
        <authorList>
            <person name="Gonzaga-Molto A."/>
        </authorList>
    </citation>
    <scope>NUCLEOTIDE SEQUENCE [LARGE SCALE GENOMIC DNA]</scope>
    <source>
        <strain evidence="1">Acinetobacter calcoaceticus str. 2117</strain>
    </source>
</reference>
<dbReference type="AlphaFoldDB" id="A0A446ZIK7"/>
<dbReference type="EMBL" id="LS999521">
    <property type="protein sequence ID" value="VAX44372.1"/>
    <property type="molecule type" value="Genomic_DNA"/>
</dbReference>
<evidence type="ECO:0000313" key="2">
    <source>
        <dbReference type="Proteomes" id="UP000294355"/>
    </source>
</evidence>
<gene>
    <name evidence="1" type="ORF">AC2117_01554</name>
</gene>
<proteinExistence type="predicted"/>